<keyword evidence="3" id="KW-1185">Reference proteome</keyword>
<feature type="compositionally biased region" description="Polar residues" evidence="1">
    <location>
        <begin position="79"/>
        <end position="89"/>
    </location>
</feature>
<organism evidence="2 3">
    <name type="scientific">Metarhizium anisopliae BRIP 53293</name>
    <dbReference type="NCBI Taxonomy" id="1291518"/>
    <lineage>
        <taxon>Eukaryota</taxon>
        <taxon>Fungi</taxon>
        <taxon>Dikarya</taxon>
        <taxon>Ascomycota</taxon>
        <taxon>Pezizomycotina</taxon>
        <taxon>Sordariomycetes</taxon>
        <taxon>Hypocreomycetidae</taxon>
        <taxon>Hypocreales</taxon>
        <taxon>Clavicipitaceae</taxon>
        <taxon>Metarhizium</taxon>
    </lineage>
</organism>
<evidence type="ECO:0000256" key="1">
    <source>
        <dbReference type="SAM" id="MobiDB-lite"/>
    </source>
</evidence>
<accession>A0A0D9PCS3</accession>
<sequence>MGSGSTDVSWVIPTNGPQRQATAEGTEHKYAKHRALFNGCFSVQCEIPEAAIFCAARQIVLRGKEAGNKAQERIAASEPETSLKGNNQP</sequence>
<feature type="region of interest" description="Disordered" evidence="1">
    <location>
        <begin position="65"/>
        <end position="89"/>
    </location>
</feature>
<proteinExistence type="predicted"/>
<evidence type="ECO:0000313" key="2">
    <source>
        <dbReference type="EMBL" id="KJK84049.1"/>
    </source>
</evidence>
<protein>
    <submittedName>
        <fullName evidence="2">Uncharacterized protein</fullName>
    </submittedName>
</protein>
<reference evidence="3" key="1">
    <citation type="journal article" date="2014" name="BMC Genomics">
        <title>The genome sequence of the biocontrol fungus Metarhizium anisopliae and comparative genomics of Metarhizium species.</title>
        <authorList>
            <person name="Pattemore J.A."/>
            <person name="Hane J.K."/>
            <person name="Williams A.H."/>
            <person name="Wilson B.A."/>
            <person name="Stodart B.J."/>
            <person name="Ash G.J."/>
        </authorList>
    </citation>
    <scope>NUCLEOTIDE SEQUENCE [LARGE SCALE GENOMIC DNA]</scope>
    <source>
        <strain evidence="3">BRIP 53293</strain>
    </source>
</reference>
<evidence type="ECO:0000313" key="3">
    <source>
        <dbReference type="Proteomes" id="UP000054544"/>
    </source>
</evidence>
<dbReference type="EMBL" id="KE384719">
    <property type="protein sequence ID" value="KJK84049.1"/>
    <property type="molecule type" value="Genomic_DNA"/>
</dbReference>
<feature type="region of interest" description="Disordered" evidence="1">
    <location>
        <begin position="1"/>
        <end position="26"/>
    </location>
</feature>
<gene>
    <name evidence="2" type="ORF">H634G_00412</name>
</gene>
<dbReference type="AlphaFoldDB" id="A0A0D9PCS3"/>
<name>A0A0D9PCS3_METAN</name>
<dbReference type="Proteomes" id="UP000054544">
    <property type="component" value="Unassembled WGS sequence"/>
</dbReference>